<dbReference type="SMART" id="SM00450">
    <property type="entry name" value="RHOD"/>
    <property type="match status" value="2"/>
</dbReference>
<gene>
    <name evidence="3" type="ORF">E0L21_17125</name>
</gene>
<protein>
    <submittedName>
        <fullName evidence="3">Sulfurtransferase</fullName>
    </submittedName>
</protein>
<name>A0A4R0H1G9_9ENTR</name>
<evidence type="ECO:0000256" key="1">
    <source>
        <dbReference type="ARBA" id="ARBA00022737"/>
    </source>
</evidence>
<dbReference type="SUPFAM" id="SSF52821">
    <property type="entry name" value="Rhodanese/Cell cycle control phosphatase"/>
    <property type="match status" value="2"/>
</dbReference>
<dbReference type="PROSITE" id="PS00380">
    <property type="entry name" value="RHODANESE_1"/>
    <property type="match status" value="1"/>
</dbReference>
<evidence type="ECO:0000313" key="4">
    <source>
        <dbReference type="Proteomes" id="UP000291793"/>
    </source>
</evidence>
<keyword evidence="4" id="KW-1185">Reference proteome</keyword>
<dbReference type="Pfam" id="PF00581">
    <property type="entry name" value="Rhodanese"/>
    <property type="match status" value="2"/>
</dbReference>
<keyword evidence="3" id="KW-0808">Transferase</keyword>
<dbReference type="InterPro" id="IPR001307">
    <property type="entry name" value="Thiosulphate_STrfase_CS"/>
</dbReference>
<dbReference type="OrthoDB" id="9781034at2"/>
<dbReference type="Proteomes" id="UP000291793">
    <property type="component" value="Unassembled WGS sequence"/>
</dbReference>
<proteinExistence type="predicted"/>
<feature type="domain" description="Rhodanese" evidence="2">
    <location>
        <begin position="167"/>
        <end position="285"/>
    </location>
</feature>
<reference evidence="3 4" key="1">
    <citation type="submission" date="2019-02" db="EMBL/GenBank/DDBJ databases">
        <title>The draft genome of Kosakonia quasisacchari strain WCHKQ120001.</title>
        <authorList>
            <person name="Wang C."/>
            <person name="Feng Y."/>
            <person name="Zong Z."/>
        </authorList>
    </citation>
    <scope>NUCLEOTIDE SEQUENCE [LARGE SCALE GENOMIC DNA]</scope>
    <source>
        <strain evidence="3 4">WCHKQ120001</strain>
    </source>
</reference>
<organism evidence="3 4">
    <name type="scientific">Kosakonia quasisacchari</name>
    <dbReference type="NCBI Taxonomy" id="2529380"/>
    <lineage>
        <taxon>Bacteria</taxon>
        <taxon>Pseudomonadati</taxon>
        <taxon>Pseudomonadota</taxon>
        <taxon>Gammaproteobacteria</taxon>
        <taxon>Enterobacterales</taxon>
        <taxon>Enterobacteriaceae</taxon>
        <taxon>Kosakonia</taxon>
    </lineage>
</organism>
<dbReference type="PANTHER" id="PTHR43855">
    <property type="entry name" value="THIOSULFATE SULFURTRANSFERASE"/>
    <property type="match status" value="1"/>
</dbReference>
<dbReference type="InterPro" id="IPR036873">
    <property type="entry name" value="Rhodanese-like_dom_sf"/>
</dbReference>
<accession>A0A4R0H1G9</accession>
<keyword evidence="1" id="KW-0677">Repeat</keyword>
<sequence length="287" mass="31866">MTPAPSPWVCATWLADLLQHRPVTATPEGEWRLLEVGCDAEHLYRAGHIPGADYIDTREVESLPLWNVVEPDQLRKVLLNHGLRADITVVLYSRGNYAAERLAHILLYAGVCDVRLLDGGWQSWLHVGFAWQTGAAPGIKPQMDFGARLPAQPALLLNMEQTQQRLTQPGTVLVSIRSWPEFSGRASGYDYIAATGDIPGARWGQAAGDSQFITNFHNADGTVRNPSEIAALWQQQHITGDKRVIFYCGTGWRASFAFFIARALGWPDIAVYDGGWFEWSQPIIGTQ</sequence>
<dbReference type="Gene3D" id="3.40.250.10">
    <property type="entry name" value="Rhodanese-like domain"/>
    <property type="match status" value="2"/>
</dbReference>
<dbReference type="AlphaFoldDB" id="A0A4R0H1G9"/>
<feature type="domain" description="Rhodanese" evidence="2">
    <location>
        <begin position="39"/>
        <end position="133"/>
    </location>
</feature>
<dbReference type="GO" id="GO:0004792">
    <property type="term" value="F:thiosulfate-cyanide sulfurtransferase activity"/>
    <property type="evidence" value="ECO:0007669"/>
    <property type="project" value="InterPro"/>
</dbReference>
<evidence type="ECO:0000259" key="2">
    <source>
        <dbReference type="PROSITE" id="PS50206"/>
    </source>
</evidence>
<dbReference type="PANTHER" id="PTHR43855:SF1">
    <property type="entry name" value="THIOSULFATE SULFURTRANSFERASE"/>
    <property type="match status" value="1"/>
</dbReference>
<comment type="caution">
    <text evidence="3">The sequence shown here is derived from an EMBL/GenBank/DDBJ whole genome shotgun (WGS) entry which is preliminary data.</text>
</comment>
<dbReference type="InterPro" id="IPR051126">
    <property type="entry name" value="Thiosulfate_sulfurtransferase"/>
</dbReference>
<dbReference type="EMBL" id="SJOP01000016">
    <property type="protein sequence ID" value="TCC02380.1"/>
    <property type="molecule type" value="Genomic_DNA"/>
</dbReference>
<dbReference type="InterPro" id="IPR001763">
    <property type="entry name" value="Rhodanese-like_dom"/>
</dbReference>
<dbReference type="CDD" id="cd01449">
    <property type="entry name" value="TST_Repeat_2"/>
    <property type="match status" value="1"/>
</dbReference>
<dbReference type="RefSeq" id="WP_131411571.1">
    <property type="nucleotide sequence ID" value="NZ_SJOP01000016.1"/>
</dbReference>
<dbReference type="PROSITE" id="PS50206">
    <property type="entry name" value="RHODANESE_3"/>
    <property type="match status" value="2"/>
</dbReference>
<evidence type="ECO:0000313" key="3">
    <source>
        <dbReference type="EMBL" id="TCC02380.1"/>
    </source>
</evidence>